<sequence>MTLHGKTTIMPGGLDYDKYGRIARVKPRNKDSDNRSVTSSSSSRRHRDPSASSNRTLLPSEYSSQQPLEPKQHSEPTSSNANLDQLPKLPESDPNSPSTSSSPVLRTISTASITTAVTTPCLARVPLNMQAFLESDDDDCPTMSNESQLTPKPEKTKEQCEMKETRPKALMQPPVSDNTTPTPVRKSSAESAKTTLSRSSSMTGPPSVPRQDQQHKQPHQQDSKHMEPLGSGSASTTSAPSPAPAQPPLYGMAPPSQQALLPSQLTYPHMPPPAVPSASPPSIPNIPPPGLIYYTDYGPPPTQGQYPPQHFQYPPTMEPGVQHSNPMTLLNRVQCAIPDLYTLLDSYQDMCGLLEAKEAHIRKMEAQRVADQRKQDARIVQLEKDLESILDKHSAETNELKYEVSSTDKRCKDLQDSLTVEMRHSDALQESNESLRAEQKQAEKRHSEDKAALNRAFSHEMDKSAAEHKTNQRAIHEQLQAQMRKAEATFAYRLAETNRVHEEETQQLENRWTKQRRELEDRQTKAQRDLENALEAKQKVVDEERRSHLQAKEGWEKERDAMRRRFDDERSVLQKASEEQQKALIARSQREKDDILRQHSQMQNRIEQEDSILNMQREIETLRAGWDTDKFRFQRATADFRTTARTLNEQNNKLQKLTEVFMDTMDVRGK</sequence>
<feature type="region of interest" description="Disordered" evidence="1">
    <location>
        <begin position="134"/>
        <end position="289"/>
    </location>
</feature>
<feature type="compositionally biased region" description="Low complexity" evidence="1">
    <location>
        <begin position="92"/>
        <end position="107"/>
    </location>
</feature>
<feature type="compositionally biased region" description="Pro residues" evidence="1">
    <location>
        <begin position="269"/>
        <end position="289"/>
    </location>
</feature>
<accession>A0ABR4A2W2</accession>
<feature type="compositionally biased region" description="Polar residues" evidence="1">
    <location>
        <begin position="255"/>
        <end position="266"/>
    </location>
</feature>
<feature type="compositionally biased region" description="Polar residues" evidence="1">
    <location>
        <begin position="189"/>
        <end position="204"/>
    </location>
</feature>
<feature type="region of interest" description="Disordered" evidence="1">
    <location>
        <begin position="1"/>
        <end position="107"/>
    </location>
</feature>
<proteinExistence type="predicted"/>
<dbReference type="EMBL" id="JBEFKJ010000038">
    <property type="protein sequence ID" value="KAL2037658.1"/>
    <property type="molecule type" value="Genomic_DNA"/>
</dbReference>
<feature type="region of interest" description="Disordered" evidence="1">
    <location>
        <begin position="501"/>
        <end position="520"/>
    </location>
</feature>
<evidence type="ECO:0000256" key="1">
    <source>
        <dbReference type="SAM" id="MobiDB-lite"/>
    </source>
</evidence>
<feature type="compositionally biased region" description="Basic and acidic residues" evidence="1">
    <location>
        <begin position="511"/>
        <end position="520"/>
    </location>
</feature>
<feature type="compositionally biased region" description="Polar residues" evidence="1">
    <location>
        <begin position="54"/>
        <end position="67"/>
    </location>
</feature>
<dbReference type="Proteomes" id="UP001590950">
    <property type="component" value="Unassembled WGS sequence"/>
</dbReference>
<feature type="compositionally biased region" description="Basic and acidic residues" evidence="1">
    <location>
        <begin position="212"/>
        <end position="227"/>
    </location>
</feature>
<feature type="compositionally biased region" description="Low complexity" evidence="1">
    <location>
        <begin position="228"/>
        <end position="240"/>
    </location>
</feature>
<evidence type="ECO:0000313" key="2">
    <source>
        <dbReference type="EMBL" id="KAL2037658.1"/>
    </source>
</evidence>
<organism evidence="2 3">
    <name type="scientific">Stereocaulon virgatum</name>
    <dbReference type="NCBI Taxonomy" id="373712"/>
    <lineage>
        <taxon>Eukaryota</taxon>
        <taxon>Fungi</taxon>
        <taxon>Dikarya</taxon>
        <taxon>Ascomycota</taxon>
        <taxon>Pezizomycotina</taxon>
        <taxon>Lecanoromycetes</taxon>
        <taxon>OSLEUM clade</taxon>
        <taxon>Lecanoromycetidae</taxon>
        <taxon>Lecanorales</taxon>
        <taxon>Lecanorineae</taxon>
        <taxon>Stereocaulaceae</taxon>
        <taxon>Stereocaulon</taxon>
    </lineage>
</organism>
<feature type="compositionally biased region" description="Basic and acidic residues" evidence="1">
    <location>
        <begin position="152"/>
        <end position="167"/>
    </location>
</feature>
<keyword evidence="3" id="KW-1185">Reference proteome</keyword>
<comment type="caution">
    <text evidence="2">The sequence shown here is derived from an EMBL/GenBank/DDBJ whole genome shotgun (WGS) entry which is preliminary data.</text>
</comment>
<name>A0ABR4A2W2_9LECA</name>
<protein>
    <submittedName>
        <fullName evidence="2">Uncharacterized protein</fullName>
    </submittedName>
</protein>
<gene>
    <name evidence="2" type="ORF">N7G274_009603</name>
</gene>
<evidence type="ECO:0000313" key="3">
    <source>
        <dbReference type="Proteomes" id="UP001590950"/>
    </source>
</evidence>
<reference evidence="2 3" key="1">
    <citation type="submission" date="2024-09" db="EMBL/GenBank/DDBJ databases">
        <title>Rethinking Asexuality: The Enigmatic Case of Functional Sexual Genes in Lepraria (Stereocaulaceae).</title>
        <authorList>
            <person name="Doellman M."/>
            <person name="Sun Y."/>
            <person name="Barcenas-Pena A."/>
            <person name="Lumbsch H.T."/>
            <person name="Grewe F."/>
        </authorList>
    </citation>
    <scope>NUCLEOTIDE SEQUENCE [LARGE SCALE GENOMIC DNA]</scope>
    <source>
        <strain evidence="2 3">Mercado 3170</strain>
    </source>
</reference>
<feature type="region of interest" description="Disordered" evidence="1">
    <location>
        <begin position="423"/>
        <end position="450"/>
    </location>
</feature>